<dbReference type="AlphaFoldDB" id="A0A0S2KMP6"/>
<name>A0A0S2KMP6_9BACT</name>
<accession>A0A0S2KMP6</accession>
<dbReference type="EMBL" id="CP013195">
    <property type="protein sequence ID" value="ALO49576.1"/>
    <property type="molecule type" value="Genomic_DNA"/>
</dbReference>
<sequence length="192" mass="20799">MIAALWGCPGQMQAQGVDVRPLEGEVFLGTSAPLFGYHGGKSKLGTALGLELRCNVEDSPVDVGVLLDITSAEREYSSRRQEDGVTMGPYRQNNRTATAAVVCDYNFNQGGLVNPFIGIGYGTCLYQAINQVVYDSDGKCMVFIPRVGVELFRHLRVTCSSHLSRKGYHNVSLAVGLVLGGNPRKLKGRKCN</sequence>
<dbReference type="Proteomes" id="UP000056252">
    <property type="component" value="Chromosome"/>
</dbReference>
<evidence type="ECO:0000313" key="2">
    <source>
        <dbReference type="Proteomes" id="UP000056252"/>
    </source>
</evidence>
<dbReference type="KEGG" id="peo:AS203_11180"/>
<reference evidence="2" key="1">
    <citation type="submission" date="2015-11" db="EMBL/GenBank/DDBJ databases">
        <authorList>
            <person name="Holder M.E."/>
            <person name="Ajami N.J."/>
            <person name="Petrosino J.F."/>
        </authorList>
    </citation>
    <scope>NUCLEOTIDE SEQUENCE [LARGE SCALE GENOMIC DNA]</scope>
    <source>
        <strain evidence="2">F0113</strain>
    </source>
</reference>
<proteinExistence type="predicted"/>
<protein>
    <recommendedName>
        <fullName evidence="3">Outer membrane protein beta-barrel domain-containing protein</fullName>
    </recommendedName>
</protein>
<evidence type="ECO:0000313" key="1">
    <source>
        <dbReference type="EMBL" id="ALO49576.1"/>
    </source>
</evidence>
<evidence type="ECO:0008006" key="3">
    <source>
        <dbReference type="Google" id="ProtNLM"/>
    </source>
</evidence>
<gene>
    <name evidence="1" type="ORF">AS203_11180</name>
</gene>
<keyword evidence="2" id="KW-1185">Reference proteome</keyword>
<organism evidence="1 2">
    <name type="scientific">Hoylesella enoeca</name>
    <dbReference type="NCBI Taxonomy" id="76123"/>
    <lineage>
        <taxon>Bacteria</taxon>
        <taxon>Pseudomonadati</taxon>
        <taxon>Bacteroidota</taxon>
        <taxon>Bacteroidia</taxon>
        <taxon>Bacteroidales</taxon>
        <taxon>Prevotellaceae</taxon>
        <taxon>Hoylesella</taxon>
    </lineage>
</organism>